<protein>
    <submittedName>
        <fullName evidence="1">Uncharacterized protein</fullName>
    </submittedName>
</protein>
<evidence type="ECO:0000313" key="2">
    <source>
        <dbReference type="Proteomes" id="UP001515780"/>
    </source>
</evidence>
<keyword evidence="2" id="KW-1185">Reference proteome</keyword>
<name>A0ABX0RIE5_9GAMM</name>
<dbReference type="RefSeq" id="WP_166718779.1">
    <property type="nucleotide sequence ID" value="NZ_VWXC01000001.1"/>
</dbReference>
<comment type="caution">
    <text evidence="1">The sequence shown here is derived from an EMBL/GenBank/DDBJ whole genome shotgun (WGS) entry which is preliminary data.</text>
</comment>
<dbReference type="EMBL" id="VWXC01000001">
    <property type="protein sequence ID" value="NIG17386.1"/>
    <property type="molecule type" value="Genomic_DNA"/>
</dbReference>
<sequence>MDLIRRQSSVVPSIEIVSEYEEDTNKTEAALTKIKSKPVGRQLLKEISDLSKNGRSISVNVSETFRSQSIPILTKSQLKKYGIEESYSTESNIKAQQISAKKGFMRKGEGVSSIVDFDPSYFVKVTLSGHHQSEINEELAFTTLAHELIHSYRFLKGTSFNTSGGVESLETKREERRVIGTGEFANAKISENAIRREHGLTERTKHQTELSYEQERQIQDAYENSSRQRTI</sequence>
<reference evidence="1 2" key="1">
    <citation type="journal article" date="2019" name="bioRxiv">
        <title>Bacteria contribute to plant secondary compound degradation in a generalist herbivore system.</title>
        <authorList>
            <person name="Francoeur C.B."/>
            <person name="Khadempour L."/>
            <person name="Moreira-Soto R.D."/>
            <person name="Gotting K."/>
            <person name="Book A.J."/>
            <person name="Pinto-Tomas A.A."/>
            <person name="Keefover-Ring K."/>
            <person name="Currie C.R."/>
        </authorList>
    </citation>
    <scope>NUCLEOTIDE SEQUENCE [LARGE SCALE GENOMIC DNA]</scope>
    <source>
        <strain evidence="1">Al-1710</strain>
    </source>
</reference>
<organism evidence="1 2">
    <name type="scientific">Candidatus Pantoea communis</name>
    <dbReference type="NCBI Taxonomy" id="2608354"/>
    <lineage>
        <taxon>Bacteria</taxon>
        <taxon>Pseudomonadati</taxon>
        <taxon>Pseudomonadota</taxon>
        <taxon>Gammaproteobacteria</taxon>
        <taxon>Enterobacterales</taxon>
        <taxon>Erwiniaceae</taxon>
        <taxon>Pantoea</taxon>
    </lineage>
</organism>
<proteinExistence type="predicted"/>
<dbReference type="Pfam" id="PF14891">
    <property type="entry name" value="Peptidase_M91"/>
    <property type="match status" value="1"/>
</dbReference>
<evidence type="ECO:0000313" key="1">
    <source>
        <dbReference type="EMBL" id="NIG17386.1"/>
    </source>
</evidence>
<dbReference type="Gene3D" id="3.90.1240.10">
    <property type="entry name" value="Metalloproteases ('zincins'), catalytic domain like"/>
    <property type="match status" value="1"/>
</dbReference>
<gene>
    <name evidence="1" type="ORF">F3J37_01665</name>
</gene>
<dbReference type="Proteomes" id="UP001515780">
    <property type="component" value="Unassembled WGS sequence"/>
</dbReference>
<dbReference type="InterPro" id="IPR028208">
    <property type="entry name" value="Effector_pro_NleD-like"/>
</dbReference>
<accession>A0ABX0RIE5</accession>